<protein>
    <submittedName>
        <fullName evidence="9">Proto-oncogene tyrosine-protein kinase Src</fullName>
    </submittedName>
</protein>
<keyword evidence="1 5" id="KW-0728">SH3 domain</keyword>
<keyword evidence="10" id="KW-1185">Reference proteome</keyword>
<feature type="compositionally biased region" description="Polar residues" evidence="6">
    <location>
        <begin position="33"/>
        <end position="44"/>
    </location>
</feature>
<keyword evidence="2 4" id="KW-0727">SH2 domain</keyword>
<evidence type="ECO:0000256" key="3">
    <source>
        <dbReference type="ARBA" id="ARBA00023288"/>
    </source>
</evidence>
<dbReference type="Gene3D" id="3.30.505.10">
    <property type="entry name" value="SH2 domain"/>
    <property type="match status" value="1"/>
</dbReference>
<gene>
    <name evidence="9" type="primary">src_0</name>
    <name evidence="9" type="ORF">N1851_013873</name>
</gene>
<name>A0AA47MV53_MERPO</name>
<evidence type="ECO:0000313" key="9">
    <source>
        <dbReference type="EMBL" id="KAK0146854.1"/>
    </source>
</evidence>
<feature type="domain" description="SH2" evidence="7">
    <location>
        <begin position="164"/>
        <end position="267"/>
    </location>
</feature>
<dbReference type="Gene3D" id="2.30.30.40">
    <property type="entry name" value="SH3 Domains"/>
    <property type="match status" value="1"/>
</dbReference>
<proteinExistence type="predicted"/>
<evidence type="ECO:0000256" key="1">
    <source>
        <dbReference type="ARBA" id="ARBA00022443"/>
    </source>
</evidence>
<dbReference type="InterPro" id="IPR043539">
    <property type="entry name" value="Grb2-like"/>
</dbReference>
<dbReference type="AlphaFoldDB" id="A0AA47MV53"/>
<feature type="domain" description="SH3" evidence="8">
    <location>
        <begin position="88"/>
        <end position="149"/>
    </location>
</feature>
<keyword evidence="3" id="KW-0449">Lipoprotein</keyword>
<dbReference type="InterPro" id="IPR036028">
    <property type="entry name" value="SH3-like_dom_sf"/>
</dbReference>
<reference evidence="9" key="1">
    <citation type="journal article" date="2023" name="Front. Mar. Sci.">
        <title>A new Merluccius polli reference genome to investigate the effects of global change in West African waters.</title>
        <authorList>
            <person name="Mateo J.L."/>
            <person name="Blanco-Fernandez C."/>
            <person name="Garcia-Vazquez E."/>
            <person name="Machado-Schiaffino G."/>
        </authorList>
    </citation>
    <scope>NUCLEOTIDE SEQUENCE</scope>
    <source>
        <strain evidence="9">C29</strain>
        <tissue evidence="9">Fin</tissue>
    </source>
</reference>
<comment type="caution">
    <text evidence="9">The sequence shown here is derived from an EMBL/GenBank/DDBJ whole genome shotgun (WGS) entry which is preliminary data.</text>
</comment>
<dbReference type="GO" id="GO:0016301">
    <property type="term" value="F:kinase activity"/>
    <property type="evidence" value="ECO:0007669"/>
    <property type="project" value="UniProtKB-KW"/>
</dbReference>
<evidence type="ECO:0000256" key="4">
    <source>
        <dbReference type="PROSITE-ProRule" id="PRU00191"/>
    </source>
</evidence>
<dbReference type="Proteomes" id="UP001174136">
    <property type="component" value="Unassembled WGS sequence"/>
</dbReference>
<keyword evidence="9" id="KW-0808">Transferase</keyword>
<dbReference type="InterPro" id="IPR001452">
    <property type="entry name" value="SH3_domain"/>
</dbReference>
<dbReference type="InterPro" id="IPR036860">
    <property type="entry name" value="SH2_dom_sf"/>
</dbReference>
<dbReference type="Gene3D" id="3.30.200.20">
    <property type="entry name" value="Phosphorylase Kinase, domain 1"/>
    <property type="match status" value="1"/>
</dbReference>
<dbReference type="PANTHER" id="PTHR46037">
    <property type="entry name" value="PROTEIN ENHANCER OF SEVENLESS 2B"/>
    <property type="match status" value="1"/>
</dbReference>
<accession>A0AA47MV53</accession>
<dbReference type="FunFam" id="3.30.505.10:FF:000001">
    <property type="entry name" value="Tyrosine-protein kinase"/>
    <property type="match status" value="1"/>
</dbReference>
<dbReference type="SMART" id="SM00252">
    <property type="entry name" value="SH2"/>
    <property type="match status" value="1"/>
</dbReference>
<dbReference type="PROSITE" id="PS50002">
    <property type="entry name" value="SH3"/>
    <property type="match status" value="1"/>
</dbReference>
<dbReference type="SMART" id="SM00326">
    <property type="entry name" value="SH3"/>
    <property type="match status" value="1"/>
</dbReference>
<dbReference type="SUPFAM" id="SSF50044">
    <property type="entry name" value="SH3-domain"/>
    <property type="match status" value="1"/>
</dbReference>
<dbReference type="SUPFAM" id="SSF55550">
    <property type="entry name" value="SH2 domain"/>
    <property type="match status" value="1"/>
</dbReference>
<sequence length="374" mass="41196">MGGSKSKAKDVGQRTRSLDDNLTAGGGVGGHHLNSNQQSVTPNRNPVAGDGNPVRGNQPLANKAELALFGGVDNSNAASPNNRCTLAGGVTTFVALYDYESRTASDLSFRKGERLQIVNNIEGDWWLACSLNTGESGYIPSNYVAPSDSIQAEDHIRLTMESRWYFGKITRRESERLLLSLENRRGTFLVRESETTKGAYCLSVLDYDNTKGLNVKHYKIRKLDSGGFYITSRTQFSNLQQLVNHYRKHADGLCHSLSDVCPILKPQTQGLAKDAWEIPRESLRLDLKLGQGCFGEVWMGSLLDFLKGDMGKMLRLPQLVDMASQVSTCPGVYLPKCLPVQVSTCPGVYLPRCLPAQVSTCPGVYLPRRRGFKD</sequence>
<dbReference type="EMBL" id="JAOPHQ010002558">
    <property type="protein sequence ID" value="KAK0146854.1"/>
    <property type="molecule type" value="Genomic_DNA"/>
</dbReference>
<evidence type="ECO:0000259" key="8">
    <source>
        <dbReference type="PROSITE" id="PS50002"/>
    </source>
</evidence>
<dbReference type="PROSITE" id="PS50001">
    <property type="entry name" value="SH2"/>
    <property type="match status" value="1"/>
</dbReference>
<evidence type="ECO:0000256" key="2">
    <source>
        <dbReference type="ARBA" id="ARBA00022999"/>
    </source>
</evidence>
<evidence type="ECO:0000313" key="10">
    <source>
        <dbReference type="Proteomes" id="UP001174136"/>
    </source>
</evidence>
<keyword evidence="9" id="KW-0418">Kinase</keyword>
<feature type="region of interest" description="Disordered" evidence="6">
    <location>
        <begin position="1"/>
        <end position="58"/>
    </location>
</feature>
<evidence type="ECO:0000259" key="7">
    <source>
        <dbReference type="PROSITE" id="PS50001"/>
    </source>
</evidence>
<dbReference type="Pfam" id="PF00018">
    <property type="entry name" value="SH3_1"/>
    <property type="match status" value="1"/>
</dbReference>
<dbReference type="Pfam" id="PF00017">
    <property type="entry name" value="SH2"/>
    <property type="match status" value="1"/>
</dbReference>
<feature type="compositionally biased region" description="Basic and acidic residues" evidence="6">
    <location>
        <begin position="7"/>
        <end position="19"/>
    </location>
</feature>
<dbReference type="InterPro" id="IPR000980">
    <property type="entry name" value="SH2"/>
</dbReference>
<organism evidence="9 10">
    <name type="scientific">Merluccius polli</name>
    <name type="common">Benguela hake</name>
    <name type="synonym">Merluccius cadenati</name>
    <dbReference type="NCBI Taxonomy" id="89951"/>
    <lineage>
        <taxon>Eukaryota</taxon>
        <taxon>Metazoa</taxon>
        <taxon>Chordata</taxon>
        <taxon>Craniata</taxon>
        <taxon>Vertebrata</taxon>
        <taxon>Euteleostomi</taxon>
        <taxon>Actinopterygii</taxon>
        <taxon>Neopterygii</taxon>
        <taxon>Teleostei</taxon>
        <taxon>Neoteleostei</taxon>
        <taxon>Acanthomorphata</taxon>
        <taxon>Zeiogadaria</taxon>
        <taxon>Gadariae</taxon>
        <taxon>Gadiformes</taxon>
        <taxon>Gadoidei</taxon>
        <taxon>Merlucciidae</taxon>
        <taxon>Merluccius</taxon>
    </lineage>
</organism>
<dbReference type="PRINTS" id="PR00401">
    <property type="entry name" value="SH2DOMAIN"/>
</dbReference>
<evidence type="ECO:0000256" key="5">
    <source>
        <dbReference type="PROSITE-ProRule" id="PRU00192"/>
    </source>
</evidence>
<evidence type="ECO:0000256" key="6">
    <source>
        <dbReference type="SAM" id="MobiDB-lite"/>
    </source>
</evidence>
<dbReference type="PRINTS" id="PR00452">
    <property type="entry name" value="SH3DOMAIN"/>
</dbReference>